<keyword evidence="3" id="KW-1185">Reference proteome</keyword>
<feature type="non-terminal residue" evidence="2">
    <location>
        <position position="1"/>
    </location>
</feature>
<dbReference type="SUPFAM" id="SSF56219">
    <property type="entry name" value="DNase I-like"/>
    <property type="match status" value="1"/>
</dbReference>
<reference evidence="2 3" key="1">
    <citation type="journal article" date="2018" name="G3 (Bethesda)">
        <title>Phylogenetic and Phylogenomic Definition of Rhizopus Species.</title>
        <authorList>
            <person name="Gryganskyi A.P."/>
            <person name="Golan J."/>
            <person name="Dolatabadi S."/>
            <person name="Mondo S."/>
            <person name="Robb S."/>
            <person name="Idnurm A."/>
            <person name="Muszewska A."/>
            <person name="Steczkiewicz K."/>
            <person name="Masonjones S."/>
            <person name="Liao H.L."/>
            <person name="Gajdeczka M.T."/>
            <person name="Anike F."/>
            <person name="Vuek A."/>
            <person name="Anishchenko I.M."/>
            <person name="Voigt K."/>
            <person name="de Hoog G.S."/>
            <person name="Smith M.E."/>
            <person name="Heitman J."/>
            <person name="Vilgalys R."/>
            <person name="Stajich J.E."/>
        </authorList>
    </citation>
    <scope>NUCLEOTIDE SEQUENCE [LARGE SCALE GENOMIC DNA]</scope>
    <source>
        <strain evidence="2 3">LSU 92-RS-03</strain>
    </source>
</reference>
<gene>
    <name evidence="2" type="ORF">CU098_007686</name>
</gene>
<evidence type="ECO:0000256" key="1">
    <source>
        <dbReference type="SAM" id="MobiDB-lite"/>
    </source>
</evidence>
<dbReference type="AlphaFoldDB" id="A0A367J930"/>
<dbReference type="EMBL" id="PJQM01003978">
    <property type="protein sequence ID" value="RCH86251.1"/>
    <property type="molecule type" value="Genomic_DNA"/>
</dbReference>
<dbReference type="Proteomes" id="UP000253551">
    <property type="component" value="Unassembled WGS sequence"/>
</dbReference>
<proteinExistence type="predicted"/>
<organism evidence="2 3">
    <name type="scientific">Rhizopus stolonifer</name>
    <name type="common">Rhizopus nigricans</name>
    <dbReference type="NCBI Taxonomy" id="4846"/>
    <lineage>
        <taxon>Eukaryota</taxon>
        <taxon>Fungi</taxon>
        <taxon>Fungi incertae sedis</taxon>
        <taxon>Mucoromycota</taxon>
        <taxon>Mucoromycotina</taxon>
        <taxon>Mucoromycetes</taxon>
        <taxon>Mucorales</taxon>
        <taxon>Mucorineae</taxon>
        <taxon>Rhizopodaceae</taxon>
        <taxon>Rhizopus</taxon>
    </lineage>
</organism>
<dbReference type="InterPro" id="IPR036691">
    <property type="entry name" value="Endo/exonu/phosph_ase_sf"/>
</dbReference>
<feature type="region of interest" description="Disordered" evidence="1">
    <location>
        <begin position="37"/>
        <end position="68"/>
    </location>
</feature>
<protein>
    <recommendedName>
        <fullName evidence="4">Endonuclease/exonuclease/phosphatase domain-containing protein</fullName>
    </recommendedName>
</protein>
<dbReference type="OrthoDB" id="2443300at2759"/>
<evidence type="ECO:0000313" key="2">
    <source>
        <dbReference type="EMBL" id="RCH86251.1"/>
    </source>
</evidence>
<evidence type="ECO:0008006" key="4">
    <source>
        <dbReference type="Google" id="ProtNLM"/>
    </source>
</evidence>
<accession>A0A367J930</accession>
<evidence type="ECO:0000313" key="3">
    <source>
        <dbReference type="Proteomes" id="UP000253551"/>
    </source>
</evidence>
<comment type="caution">
    <text evidence="2">The sequence shown here is derived from an EMBL/GenBank/DDBJ whole genome shotgun (WGS) entry which is preliminary data.</text>
</comment>
<name>A0A367J930_RHIST</name>
<dbReference type="Gene3D" id="3.60.10.10">
    <property type="entry name" value="Endonuclease/exonuclease/phosphatase"/>
    <property type="match status" value="1"/>
</dbReference>
<sequence>DGLPAGTRAVVKPAKTRVTSHSVIGAIHSSAAFHVVLKKSPPKPETDTVAKKKRKDNSGKKNSVTEINDDKGIHEDRKIFFTHLMDNPPILSALNSLSNNIFVMGDFNYNYHSSTTTLPPGTIAAWIEHIQLNFQDCFEDGSLVTFRRGVQSSTINYIYSTPSAFTNVKEKQQRFLNSEWTDHALLSLTFNFRRSDRGPGTWKVNPFLARNQHFQIQFQQHLNSLAAQLSTQHSHSTDSACWDWVKEHIKHFTRSFQLEQNNWRTKQLKRLQQKRNRILRQFKNTNVLSTLLPTIESQIGSLQDQIAEIECLKAGTFWRDHNENSPGFLKKLITTRESQRYIPHLHNPLTEMLSTNTKKQLEVVESFYTRLYTPDPVDEVALDNILGHIPEALKLDAVERSFLTSSITIDEVLQFSTRSP</sequence>
<dbReference type="STRING" id="4846.A0A367J930"/>